<reference evidence="1" key="1">
    <citation type="submission" date="2018-05" db="EMBL/GenBank/DDBJ databases">
        <authorList>
            <person name="Lanie J.A."/>
            <person name="Ng W.-L."/>
            <person name="Kazmierczak K.M."/>
            <person name="Andrzejewski T.M."/>
            <person name="Davidsen T.M."/>
            <person name="Wayne K.J."/>
            <person name="Tettelin H."/>
            <person name="Glass J.I."/>
            <person name="Rusch D."/>
            <person name="Podicherti R."/>
            <person name="Tsui H.-C.T."/>
            <person name="Winkler M.E."/>
        </authorList>
    </citation>
    <scope>NUCLEOTIDE SEQUENCE</scope>
</reference>
<dbReference type="EMBL" id="UINC01039500">
    <property type="protein sequence ID" value="SVB38071.1"/>
    <property type="molecule type" value="Genomic_DNA"/>
</dbReference>
<gene>
    <name evidence="1" type="ORF">METZ01_LOCUS190925</name>
</gene>
<dbReference type="AlphaFoldDB" id="A0A382DK18"/>
<name>A0A382DK18_9ZZZZ</name>
<proteinExistence type="predicted"/>
<sequence length="25" mass="2628">MIGFETIGNATIICHDGKPILATDP</sequence>
<protein>
    <submittedName>
        <fullName evidence="1">Uncharacterized protein</fullName>
    </submittedName>
</protein>
<accession>A0A382DK18</accession>
<organism evidence="1">
    <name type="scientific">marine metagenome</name>
    <dbReference type="NCBI Taxonomy" id="408172"/>
    <lineage>
        <taxon>unclassified sequences</taxon>
        <taxon>metagenomes</taxon>
        <taxon>ecological metagenomes</taxon>
    </lineage>
</organism>
<evidence type="ECO:0000313" key="1">
    <source>
        <dbReference type="EMBL" id="SVB38071.1"/>
    </source>
</evidence>